<dbReference type="InterPro" id="IPR052710">
    <property type="entry name" value="CAAX_protease"/>
</dbReference>
<dbReference type="EC" id="3.4.-.-" evidence="3"/>
<feature type="transmembrane region" description="Helical" evidence="1">
    <location>
        <begin position="101"/>
        <end position="124"/>
    </location>
</feature>
<keyword evidence="4" id="KW-1185">Reference proteome</keyword>
<reference evidence="4" key="1">
    <citation type="journal article" date="2019" name="Int. J. Syst. Evol. Microbiol.">
        <title>The Global Catalogue of Microorganisms (GCM) 10K type strain sequencing project: providing services to taxonomists for standard genome sequencing and annotation.</title>
        <authorList>
            <consortium name="The Broad Institute Genomics Platform"/>
            <consortium name="The Broad Institute Genome Sequencing Center for Infectious Disease"/>
            <person name="Wu L."/>
            <person name="Ma J."/>
        </authorList>
    </citation>
    <scope>NUCLEOTIDE SEQUENCE [LARGE SCALE GENOMIC DNA]</scope>
    <source>
        <strain evidence="4">KCTC 33676</strain>
    </source>
</reference>
<comment type="caution">
    <text evidence="3">The sequence shown here is derived from an EMBL/GenBank/DDBJ whole genome shotgun (WGS) entry which is preliminary data.</text>
</comment>
<feature type="transmembrane region" description="Helical" evidence="1">
    <location>
        <begin position="55"/>
        <end position="81"/>
    </location>
</feature>
<name>A0ABW5RDV9_9BACL</name>
<keyword evidence="1" id="KW-0812">Transmembrane</keyword>
<sequence>MTKKFKFRFEPLDMNQIDDRLLLINLYITQLFTLLLGALIMLFQGRNVFTLFAPVWNVNVLIWGGAVAVGVLILDLVISNWVPDDVTDDGGVNEKLFKARAVWHILVIALVVSICEEVLFRGAIQHAWGPYWTSILFAAIHFRYLKHWLMTGMVFGISYTLGWIYTYTGTLWTPILAHFIIDFVLGMVIRFGKGREDEHA</sequence>
<keyword evidence="3" id="KW-0378">Hydrolase</keyword>
<dbReference type="Pfam" id="PF02517">
    <property type="entry name" value="Rce1-like"/>
    <property type="match status" value="1"/>
</dbReference>
<feature type="transmembrane region" description="Helical" evidence="1">
    <location>
        <begin position="20"/>
        <end position="43"/>
    </location>
</feature>
<dbReference type="InterPro" id="IPR003675">
    <property type="entry name" value="Rce1/LyrA-like_dom"/>
</dbReference>
<keyword evidence="1" id="KW-1133">Transmembrane helix</keyword>
<proteinExistence type="predicted"/>
<dbReference type="PANTHER" id="PTHR36435">
    <property type="entry name" value="SLR1288 PROTEIN"/>
    <property type="match status" value="1"/>
</dbReference>
<keyword evidence="1" id="KW-0472">Membrane</keyword>
<evidence type="ECO:0000256" key="1">
    <source>
        <dbReference type="SAM" id="Phobius"/>
    </source>
</evidence>
<dbReference type="PANTHER" id="PTHR36435:SF1">
    <property type="entry name" value="CAAX AMINO TERMINAL PROTEASE FAMILY PROTEIN"/>
    <property type="match status" value="1"/>
</dbReference>
<dbReference type="RefSeq" id="WP_379930422.1">
    <property type="nucleotide sequence ID" value="NZ_JBHUMM010000043.1"/>
</dbReference>
<dbReference type="GO" id="GO:0016787">
    <property type="term" value="F:hydrolase activity"/>
    <property type="evidence" value="ECO:0007669"/>
    <property type="project" value="UniProtKB-KW"/>
</dbReference>
<dbReference type="Proteomes" id="UP001597497">
    <property type="component" value="Unassembled WGS sequence"/>
</dbReference>
<evidence type="ECO:0000313" key="3">
    <source>
        <dbReference type="EMBL" id="MFD2672861.1"/>
    </source>
</evidence>
<organism evidence="3 4">
    <name type="scientific">Marinicrinis sediminis</name>
    <dbReference type="NCBI Taxonomy" id="1652465"/>
    <lineage>
        <taxon>Bacteria</taxon>
        <taxon>Bacillati</taxon>
        <taxon>Bacillota</taxon>
        <taxon>Bacilli</taxon>
        <taxon>Bacillales</taxon>
        <taxon>Paenibacillaceae</taxon>
    </lineage>
</organism>
<protein>
    <submittedName>
        <fullName evidence="3">CPBP family intramembrane glutamic endopeptidase</fullName>
        <ecNumber evidence="3">3.4.-.-</ecNumber>
    </submittedName>
</protein>
<evidence type="ECO:0000259" key="2">
    <source>
        <dbReference type="Pfam" id="PF02517"/>
    </source>
</evidence>
<dbReference type="EMBL" id="JBHUMM010000043">
    <property type="protein sequence ID" value="MFD2672861.1"/>
    <property type="molecule type" value="Genomic_DNA"/>
</dbReference>
<feature type="transmembrane region" description="Helical" evidence="1">
    <location>
        <begin position="145"/>
        <end position="165"/>
    </location>
</feature>
<feature type="domain" description="CAAX prenyl protease 2/Lysostaphin resistance protein A-like" evidence="2">
    <location>
        <begin position="101"/>
        <end position="184"/>
    </location>
</feature>
<accession>A0ABW5RDV9</accession>
<gene>
    <name evidence="3" type="ORF">ACFSUC_14930</name>
</gene>
<evidence type="ECO:0000313" key="4">
    <source>
        <dbReference type="Proteomes" id="UP001597497"/>
    </source>
</evidence>
<feature type="transmembrane region" description="Helical" evidence="1">
    <location>
        <begin position="171"/>
        <end position="192"/>
    </location>
</feature>